<evidence type="ECO:0000313" key="2">
    <source>
        <dbReference type="Proteomes" id="UP000789901"/>
    </source>
</evidence>
<protein>
    <submittedName>
        <fullName evidence="1">28522_t:CDS:1</fullName>
    </submittedName>
</protein>
<gene>
    <name evidence="1" type="ORF">GMARGA_LOCUS27446</name>
</gene>
<keyword evidence="2" id="KW-1185">Reference proteome</keyword>
<comment type="caution">
    <text evidence="1">The sequence shown here is derived from an EMBL/GenBank/DDBJ whole genome shotgun (WGS) entry which is preliminary data.</text>
</comment>
<accession>A0ABN7W7N6</accession>
<dbReference type="EMBL" id="CAJVQB010033550">
    <property type="protein sequence ID" value="CAG8819953.1"/>
    <property type="molecule type" value="Genomic_DNA"/>
</dbReference>
<name>A0ABN7W7N6_GIGMA</name>
<proteinExistence type="predicted"/>
<evidence type="ECO:0000313" key="1">
    <source>
        <dbReference type="EMBL" id="CAG8819953.1"/>
    </source>
</evidence>
<organism evidence="1 2">
    <name type="scientific">Gigaspora margarita</name>
    <dbReference type="NCBI Taxonomy" id="4874"/>
    <lineage>
        <taxon>Eukaryota</taxon>
        <taxon>Fungi</taxon>
        <taxon>Fungi incertae sedis</taxon>
        <taxon>Mucoromycota</taxon>
        <taxon>Glomeromycotina</taxon>
        <taxon>Glomeromycetes</taxon>
        <taxon>Diversisporales</taxon>
        <taxon>Gigasporaceae</taxon>
        <taxon>Gigaspora</taxon>
    </lineage>
</organism>
<dbReference type="Proteomes" id="UP000789901">
    <property type="component" value="Unassembled WGS sequence"/>
</dbReference>
<reference evidence="1 2" key="1">
    <citation type="submission" date="2021-06" db="EMBL/GenBank/DDBJ databases">
        <authorList>
            <person name="Kallberg Y."/>
            <person name="Tangrot J."/>
            <person name="Rosling A."/>
        </authorList>
    </citation>
    <scope>NUCLEOTIDE SEQUENCE [LARGE SCALE GENOMIC DNA]</scope>
    <source>
        <strain evidence="1 2">120-4 pot B 10/14</strain>
    </source>
</reference>
<feature type="non-terminal residue" evidence="1">
    <location>
        <position position="1"/>
    </location>
</feature>
<sequence>NDLLRFEQLLLRMIVSNALPFIFVENKDTIAVFEFLISGLKLPKYKVISNIVLMKSAQSLQENIIKTAQSDTDRVTATFDGWMNGRQKHIWVSDNGYVEEDKTIRWTNESLEKNKYLENLISEWIEFGEHEHQFKNKDDEILLSNEWNSDFSLEEQEKTSC</sequence>